<name>A0A4Z1PDB7_9PEZI</name>
<feature type="compositionally biased region" description="Acidic residues" evidence="1">
    <location>
        <begin position="280"/>
        <end position="291"/>
    </location>
</feature>
<feature type="region of interest" description="Disordered" evidence="1">
    <location>
        <begin position="32"/>
        <end position="168"/>
    </location>
</feature>
<sequence>MSTNITNKEERAPLTSRIGIVKKRKAEVELSRVFAPKPSTPPLRSILTNGTSAHLPLTPPDSSPSSAISPRESKRKRGEESGSLASMSKKTKRAHEYSNVEESNGNKRKYTQATDELDKASPRKRINNTPSLHPPRPTIPQKSPHLSNSTNNLRISAPITDTTNAPPVNTAPHNTHYTPTNPPPHMRFAGLRWNPAIHAWDSRFTPLHTTSTDSPHPTLTPLYPFTLNPNNPRAPTIKRKVLLPHDPSLDNRWRNRLAEIEEEEARKGGEERGRRQQWEWEIDGIEEEEGQVVEGKSGSPNGDREGSQEGRLDAVKAEELRARATRRGMKNS</sequence>
<evidence type="ECO:0000313" key="2">
    <source>
        <dbReference type="EMBL" id="TID23011.1"/>
    </source>
</evidence>
<gene>
    <name evidence="2" type="ORF">E6O75_ATG02185</name>
</gene>
<organism evidence="2 3">
    <name type="scientific">Venturia nashicola</name>
    <dbReference type="NCBI Taxonomy" id="86259"/>
    <lineage>
        <taxon>Eukaryota</taxon>
        <taxon>Fungi</taxon>
        <taxon>Dikarya</taxon>
        <taxon>Ascomycota</taxon>
        <taxon>Pezizomycotina</taxon>
        <taxon>Dothideomycetes</taxon>
        <taxon>Pleosporomycetidae</taxon>
        <taxon>Venturiales</taxon>
        <taxon>Venturiaceae</taxon>
        <taxon>Venturia</taxon>
    </lineage>
</organism>
<keyword evidence="3" id="KW-1185">Reference proteome</keyword>
<dbReference type="AlphaFoldDB" id="A0A4Z1PDB7"/>
<reference evidence="2 3" key="1">
    <citation type="submission" date="2019-04" db="EMBL/GenBank/DDBJ databases">
        <title>High contiguity whole genome sequence and gene annotation resource for two Venturia nashicola isolates.</title>
        <authorList>
            <person name="Prokchorchik M."/>
            <person name="Won K."/>
            <person name="Lee Y."/>
            <person name="Choi E.D."/>
            <person name="Segonzac C."/>
            <person name="Sohn K.H."/>
        </authorList>
    </citation>
    <scope>NUCLEOTIDE SEQUENCE [LARGE SCALE GENOMIC DNA]</scope>
    <source>
        <strain evidence="2 3">PRI2</strain>
    </source>
</reference>
<accession>A0A4Z1PDB7</accession>
<feature type="compositionally biased region" description="Basic and acidic residues" evidence="1">
    <location>
        <begin position="263"/>
        <end position="278"/>
    </location>
</feature>
<dbReference type="Proteomes" id="UP000298493">
    <property type="component" value="Unassembled WGS sequence"/>
</dbReference>
<comment type="caution">
    <text evidence="2">The sequence shown here is derived from an EMBL/GenBank/DDBJ whole genome shotgun (WGS) entry which is preliminary data.</text>
</comment>
<evidence type="ECO:0000256" key="1">
    <source>
        <dbReference type="SAM" id="MobiDB-lite"/>
    </source>
</evidence>
<dbReference type="EMBL" id="SNSC02000007">
    <property type="protein sequence ID" value="TID23011.1"/>
    <property type="molecule type" value="Genomic_DNA"/>
</dbReference>
<evidence type="ECO:0000313" key="3">
    <source>
        <dbReference type="Proteomes" id="UP000298493"/>
    </source>
</evidence>
<protein>
    <submittedName>
        <fullName evidence="2">Uncharacterized protein</fullName>
    </submittedName>
</protein>
<feature type="region of interest" description="Disordered" evidence="1">
    <location>
        <begin position="263"/>
        <end position="332"/>
    </location>
</feature>
<feature type="compositionally biased region" description="Basic residues" evidence="1">
    <location>
        <begin position="323"/>
        <end position="332"/>
    </location>
</feature>
<feature type="compositionally biased region" description="Polar residues" evidence="1">
    <location>
        <begin position="140"/>
        <end position="167"/>
    </location>
</feature>
<feature type="compositionally biased region" description="Basic and acidic residues" evidence="1">
    <location>
        <begin position="302"/>
        <end position="322"/>
    </location>
</feature>
<proteinExistence type="predicted"/>